<feature type="domain" description="Peptidoglycan binding-like" evidence="1">
    <location>
        <begin position="330"/>
        <end position="379"/>
    </location>
</feature>
<dbReference type="InterPro" id="IPR036365">
    <property type="entry name" value="PGBD-like_sf"/>
</dbReference>
<dbReference type="GO" id="GO:0016787">
    <property type="term" value="F:hydrolase activity"/>
    <property type="evidence" value="ECO:0007669"/>
    <property type="project" value="UniProtKB-KW"/>
</dbReference>
<evidence type="ECO:0000313" key="4">
    <source>
        <dbReference type="Proteomes" id="UP001556631"/>
    </source>
</evidence>
<dbReference type="SUPFAM" id="SSF51445">
    <property type="entry name" value="(Trans)glycosidases"/>
    <property type="match status" value="1"/>
</dbReference>
<name>A0ABV3SZX2_9ACTN</name>
<dbReference type="InterPro" id="IPR017853">
    <property type="entry name" value="GH"/>
</dbReference>
<dbReference type="RefSeq" id="WP_367992351.1">
    <property type="nucleotide sequence ID" value="NZ_JBFPJR010000008.1"/>
</dbReference>
<organism evidence="3 4">
    <name type="scientific">Nocardioides eburneus</name>
    <dbReference type="NCBI Taxonomy" id="3231482"/>
    <lineage>
        <taxon>Bacteria</taxon>
        <taxon>Bacillati</taxon>
        <taxon>Actinomycetota</taxon>
        <taxon>Actinomycetes</taxon>
        <taxon>Propionibacteriales</taxon>
        <taxon>Nocardioidaceae</taxon>
        <taxon>Nocardioides</taxon>
    </lineage>
</organism>
<dbReference type="Pfam" id="PF08924">
    <property type="entry name" value="Rv2525c_GlyHyd-like"/>
    <property type="match status" value="1"/>
</dbReference>
<keyword evidence="3" id="KW-0378">Hydrolase</keyword>
<accession>A0ABV3SZX2</accession>
<dbReference type="SUPFAM" id="SSF47090">
    <property type="entry name" value="PGBD-like"/>
    <property type="match status" value="2"/>
</dbReference>
<protein>
    <submittedName>
        <fullName evidence="3">Glycoside hydrolase domain-containing protein</fullName>
    </submittedName>
</protein>
<dbReference type="EMBL" id="JBFPJR010000008">
    <property type="protein sequence ID" value="MEX0427199.1"/>
    <property type="molecule type" value="Genomic_DNA"/>
</dbReference>
<evidence type="ECO:0000259" key="2">
    <source>
        <dbReference type="Pfam" id="PF08924"/>
    </source>
</evidence>
<proteinExistence type="predicted"/>
<dbReference type="Proteomes" id="UP001556631">
    <property type="component" value="Unassembled WGS sequence"/>
</dbReference>
<dbReference type="Gene3D" id="3.20.20.80">
    <property type="entry name" value="Glycosidases"/>
    <property type="match status" value="1"/>
</dbReference>
<feature type="domain" description="Peptidoglycan binding-like" evidence="1">
    <location>
        <begin position="397"/>
        <end position="453"/>
    </location>
</feature>
<sequence length="463" mass="50140">MLGVTPRRTFAAGLGALLAGVLAATLLLAPGTPRPGPDGLRLAAASNPVTPGAFTGHGFDQCQAPSQSAMNTWLNYSPYLAVGIYISGKSRGCRNQTYLDAAWVRTQLAKGWKLLPITLGPQASCNPRFPRYGDDPRINPSSSNTYYKARMQGRAEAKSAIAAARSLGIVAGSTLFYDLEGFTFDNTSCRESALWFLNGWTSVVHNNHYKSGLYSSAGSGIKAVDNARVYRPTTFKLPDRLWIADWDGKANTSSTYVRNDGWQPDRRMKQYQGGHNETYGGVTINIDRDYVAFGQDASAASHCGGMNVTFDHYYAVKPPTKTAKPNPAVVKALKCLLKERGTFTGSMNGTYGSGLRSAINAWQRAHHMWVNPIFGRKNWMALHTATSHPVLKTGSAGESVRNLQRALDAVDVRLKLPVNGVFTSATKKALVAYQKSLGWRGDGIARSSTWTALSTGRYGGPIS</sequence>
<feature type="domain" description="Rv2525c-like glycoside hydrolase-like" evidence="2">
    <location>
        <begin position="74"/>
        <end position="291"/>
    </location>
</feature>
<dbReference type="Pfam" id="PF01471">
    <property type="entry name" value="PG_binding_1"/>
    <property type="match status" value="2"/>
</dbReference>
<dbReference type="Gene3D" id="1.10.101.10">
    <property type="entry name" value="PGBD-like superfamily/PGBD"/>
    <property type="match status" value="2"/>
</dbReference>
<dbReference type="InterPro" id="IPR036366">
    <property type="entry name" value="PGBDSf"/>
</dbReference>
<evidence type="ECO:0000313" key="3">
    <source>
        <dbReference type="EMBL" id="MEX0427199.1"/>
    </source>
</evidence>
<keyword evidence="4" id="KW-1185">Reference proteome</keyword>
<dbReference type="InterPro" id="IPR002477">
    <property type="entry name" value="Peptidoglycan-bd-like"/>
</dbReference>
<comment type="caution">
    <text evidence="3">The sequence shown here is derived from an EMBL/GenBank/DDBJ whole genome shotgun (WGS) entry which is preliminary data.</text>
</comment>
<evidence type="ECO:0000259" key="1">
    <source>
        <dbReference type="Pfam" id="PF01471"/>
    </source>
</evidence>
<gene>
    <name evidence="3" type="ORF">AB3X52_06160</name>
</gene>
<dbReference type="InterPro" id="IPR015020">
    <property type="entry name" value="Rv2525c-like_Glyco_Hydro-like"/>
</dbReference>
<reference evidence="3 4" key="1">
    <citation type="submission" date="2024-07" db="EMBL/GenBank/DDBJ databases">
        <authorList>
            <person name="Lee S."/>
            <person name="Kang M."/>
        </authorList>
    </citation>
    <scope>NUCLEOTIDE SEQUENCE [LARGE SCALE GENOMIC DNA]</scope>
    <source>
        <strain evidence="3 4">DS6</strain>
    </source>
</reference>